<dbReference type="EMBL" id="JABSTR010000059">
    <property type="protein sequence ID" value="KAH9382634.1"/>
    <property type="molecule type" value="Genomic_DNA"/>
</dbReference>
<evidence type="ECO:0000313" key="1">
    <source>
        <dbReference type="EMBL" id="KAH9382634.1"/>
    </source>
</evidence>
<organism evidence="1 2">
    <name type="scientific">Haemaphysalis longicornis</name>
    <name type="common">Bush tick</name>
    <dbReference type="NCBI Taxonomy" id="44386"/>
    <lineage>
        <taxon>Eukaryota</taxon>
        <taxon>Metazoa</taxon>
        <taxon>Ecdysozoa</taxon>
        <taxon>Arthropoda</taxon>
        <taxon>Chelicerata</taxon>
        <taxon>Arachnida</taxon>
        <taxon>Acari</taxon>
        <taxon>Parasitiformes</taxon>
        <taxon>Ixodida</taxon>
        <taxon>Ixodoidea</taxon>
        <taxon>Ixodidae</taxon>
        <taxon>Haemaphysalinae</taxon>
        <taxon>Haemaphysalis</taxon>
    </lineage>
</organism>
<gene>
    <name evidence="1" type="ORF">HPB48_023187</name>
</gene>
<dbReference type="Proteomes" id="UP000821853">
    <property type="component" value="Unassembled WGS sequence"/>
</dbReference>
<reference evidence="1 2" key="1">
    <citation type="journal article" date="2020" name="Cell">
        <title>Large-Scale Comparative Analyses of Tick Genomes Elucidate Their Genetic Diversity and Vector Capacities.</title>
        <authorList>
            <consortium name="Tick Genome and Microbiome Consortium (TIGMIC)"/>
            <person name="Jia N."/>
            <person name="Wang J."/>
            <person name="Shi W."/>
            <person name="Du L."/>
            <person name="Sun Y."/>
            <person name="Zhan W."/>
            <person name="Jiang J.F."/>
            <person name="Wang Q."/>
            <person name="Zhang B."/>
            <person name="Ji P."/>
            <person name="Bell-Sakyi L."/>
            <person name="Cui X.M."/>
            <person name="Yuan T.T."/>
            <person name="Jiang B.G."/>
            <person name="Yang W.F."/>
            <person name="Lam T.T."/>
            <person name="Chang Q.C."/>
            <person name="Ding S.J."/>
            <person name="Wang X.J."/>
            <person name="Zhu J.G."/>
            <person name="Ruan X.D."/>
            <person name="Zhao L."/>
            <person name="Wei J.T."/>
            <person name="Ye R.Z."/>
            <person name="Que T.C."/>
            <person name="Du C.H."/>
            <person name="Zhou Y.H."/>
            <person name="Cheng J.X."/>
            <person name="Dai P.F."/>
            <person name="Guo W.B."/>
            <person name="Han X.H."/>
            <person name="Huang E.J."/>
            <person name="Li L.F."/>
            <person name="Wei W."/>
            <person name="Gao Y.C."/>
            <person name="Liu J.Z."/>
            <person name="Shao H.Z."/>
            <person name="Wang X."/>
            <person name="Wang C.C."/>
            <person name="Yang T.C."/>
            <person name="Huo Q.B."/>
            <person name="Li W."/>
            <person name="Chen H.Y."/>
            <person name="Chen S.E."/>
            <person name="Zhou L.G."/>
            <person name="Ni X.B."/>
            <person name="Tian J.H."/>
            <person name="Sheng Y."/>
            <person name="Liu T."/>
            <person name="Pan Y.S."/>
            <person name="Xia L.Y."/>
            <person name="Li J."/>
            <person name="Zhao F."/>
            <person name="Cao W.C."/>
        </authorList>
    </citation>
    <scope>NUCLEOTIDE SEQUENCE [LARGE SCALE GENOMIC DNA]</scope>
    <source>
        <strain evidence="1">HaeL-2018</strain>
    </source>
</reference>
<dbReference type="AlphaFoldDB" id="A0A9J6H4B1"/>
<protein>
    <submittedName>
        <fullName evidence="1">Uncharacterized protein</fullName>
    </submittedName>
</protein>
<comment type="caution">
    <text evidence="1">The sequence shown here is derived from an EMBL/GenBank/DDBJ whole genome shotgun (WGS) entry which is preliminary data.</text>
</comment>
<keyword evidence="2" id="KW-1185">Reference proteome</keyword>
<sequence length="71" mass="7942">MTPATEHSPTAMPPLDLQGTFQNGSHSDILARRRDLYCGERTYAYVRDCLVSRQAVIYIGEAKSHPNYLAS</sequence>
<name>A0A9J6H4B1_HAELO</name>
<proteinExistence type="predicted"/>
<evidence type="ECO:0000313" key="2">
    <source>
        <dbReference type="Proteomes" id="UP000821853"/>
    </source>
</evidence>
<accession>A0A9J6H4B1</accession>
<dbReference type="VEuPathDB" id="VectorBase:HLOH_045273"/>